<feature type="repeat" description="TPR" evidence="1">
    <location>
        <begin position="118"/>
        <end position="151"/>
    </location>
</feature>
<evidence type="ECO:0000313" key="3">
    <source>
        <dbReference type="Proteomes" id="UP001597296"/>
    </source>
</evidence>
<feature type="repeat" description="TPR" evidence="1">
    <location>
        <begin position="84"/>
        <end position="117"/>
    </location>
</feature>
<dbReference type="SMART" id="SM00028">
    <property type="entry name" value="TPR"/>
    <property type="match status" value="4"/>
</dbReference>
<dbReference type="InterPro" id="IPR052943">
    <property type="entry name" value="TMTC_O-mannosyl-trnsfr"/>
</dbReference>
<dbReference type="Proteomes" id="UP001597296">
    <property type="component" value="Unassembled WGS sequence"/>
</dbReference>
<dbReference type="PANTHER" id="PTHR44809:SF1">
    <property type="entry name" value="PROTEIN O-MANNOSYL-TRANSFERASE TMTC1"/>
    <property type="match status" value="1"/>
</dbReference>
<dbReference type="EMBL" id="JBHUIY010000010">
    <property type="protein sequence ID" value="MFD2233516.1"/>
    <property type="molecule type" value="Genomic_DNA"/>
</dbReference>
<evidence type="ECO:0000256" key="1">
    <source>
        <dbReference type="PROSITE-ProRule" id="PRU00339"/>
    </source>
</evidence>
<sequence length="522" mass="56538">MASEGGPPTTGEGGAIGAEERRAIVAALDAGRLDEAEALCRPWLQQPDCLEALILMACIRSAQGQHDVALALFGDLAGMVPHRADIAYNHGSALRRAGRLAEAAEAWRRALRLRPDLTAARHNLAMTLKELGDTAGAIEAFETLLELSPESEAEALLQIGNLHYLSGDFPAATARYRALVTRYPGDVLGWTNLGQALKAEHKDDEAERSFRRAMATDPAFDLAAFDLSCLLLSHQRWAEGFALYERRKSRHKRPPQLADLPSWRGDEPIGTLVALWHDQGYGDAIQFVRFAAALIERGHCPVLLIAPPLRRLLATAPGIAEARGLEEPLPPFGAELALASLPQRLGIAAAEALWPGPYLTAPPAPPPALPAARLKVGLVWAGAGAYLKDAARSLTLEHLAPLFELPDIAWLSLQMGPRAADRDAAPWRGRIADATAGLDDFAATAVLVNQLDLVITVDTAVAHLAGALGRPAWVLLRDDGDWRWGRDGETTPWYPTLRLFRQTTPGQWDEPVEALRDALKKL</sequence>
<dbReference type="PROSITE" id="PS50005">
    <property type="entry name" value="TPR"/>
    <property type="match status" value="4"/>
</dbReference>
<gene>
    <name evidence="2" type="ORF">ACFSNB_06835</name>
</gene>
<dbReference type="SUPFAM" id="SSF48452">
    <property type="entry name" value="TPR-like"/>
    <property type="match status" value="1"/>
</dbReference>
<dbReference type="PANTHER" id="PTHR44809">
    <property type="match status" value="1"/>
</dbReference>
<feature type="repeat" description="TPR" evidence="1">
    <location>
        <begin position="187"/>
        <end position="220"/>
    </location>
</feature>
<dbReference type="SUPFAM" id="SSF53756">
    <property type="entry name" value="UDP-Glycosyltransferase/glycogen phosphorylase"/>
    <property type="match status" value="1"/>
</dbReference>
<name>A0ABW5C9W2_9PROT</name>
<keyword evidence="3" id="KW-1185">Reference proteome</keyword>
<dbReference type="Gene3D" id="3.40.50.2000">
    <property type="entry name" value="Glycogen Phosphorylase B"/>
    <property type="match status" value="1"/>
</dbReference>
<reference evidence="3" key="1">
    <citation type="journal article" date="2019" name="Int. J. Syst. Evol. Microbiol.">
        <title>The Global Catalogue of Microorganisms (GCM) 10K type strain sequencing project: providing services to taxonomists for standard genome sequencing and annotation.</title>
        <authorList>
            <consortium name="The Broad Institute Genomics Platform"/>
            <consortium name="The Broad Institute Genome Sequencing Center for Infectious Disease"/>
            <person name="Wu L."/>
            <person name="Ma J."/>
        </authorList>
    </citation>
    <scope>NUCLEOTIDE SEQUENCE [LARGE SCALE GENOMIC DNA]</scope>
    <source>
        <strain evidence="3">KCTC 15012</strain>
    </source>
</reference>
<protein>
    <submittedName>
        <fullName evidence="2">Tetratricopeptide repeat protein</fullName>
    </submittedName>
</protein>
<dbReference type="RefSeq" id="WP_377315292.1">
    <property type="nucleotide sequence ID" value="NZ_JBHUIY010000010.1"/>
</dbReference>
<dbReference type="InterPro" id="IPR011990">
    <property type="entry name" value="TPR-like_helical_dom_sf"/>
</dbReference>
<evidence type="ECO:0000313" key="2">
    <source>
        <dbReference type="EMBL" id="MFD2233516.1"/>
    </source>
</evidence>
<organism evidence="2 3">
    <name type="scientific">Phaeospirillum tilakii</name>
    <dbReference type="NCBI Taxonomy" id="741673"/>
    <lineage>
        <taxon>Bacteria</taxon>
        <taxon>Pseudomonadati</taxon>
        <taxon>Pseudomonadota</taxon>
        <taxon>Alphaproteobacteria</taxon>
        <taxon>Rhodospirillales</taxon>
        <taxon>Rhodospirillaceae</taxon>
        <taxon>Phaeospirillum</taxon>
    </lineage>
</organism>
<proteinExistence type="predicted"/>
<dbReference type="InterPro" id="IPR019734">
    <property type="entry name" value="TPR_rpt"/>
</dbReference>
<dbReference type="Pfam" id="PF13432">
    <property type="entry name" value="TPR_16"/>
    <property type="match status" value="2"/>
</dbReference>
<keyword evidence="1" id="KW-0802">TPR repeat</keyword>
<accession>A0ABW5C9W2</accession>
<dbReference type="Gene3D" id="1.25.40.10">
    <property type="entry name" value="Tetratricopeptide repeat domain"/>
    <property type="match status" value="2"/>
</dbReference>
<feature type="repeat" description="TPR" evidence="1">
    <location>
        <begin position="153"/>
        <end position="186"/>
    </location>
</feature>
<comment type="caution">
    <text evidence="2">The sequence shown here is derived from an EMBL/GenBank/DDBJ whole genome shotgun (WGS) entry which is preliminary data.</text>
</comment>